<dbReference type="RefSeq" id="WP_036774566.1">
    <property type="nucleotide sequence ID" value="NZ_CAWMQZ010000180.1"/>
</dbReference>
<evidence type="ECO:0000259" key="1">
    <source>
        <dbReference type="PROSITE" id="PS51372"/>
    </source>
</evidence>
<protein>
    <recommendedName>
        <fullName evidence="1">PRD domain-containing protein</fullName>
    </recommendedName>
</protein>
<comment type="caution">
    <text evidence="2">The sequence shown here is derived from an EMBL/GenBank/DDBJ whole genome shotgun (WGS) entry which is preliminary data.</text>
</comment>
<organism evidence="2 3">
    <name type="scientific">Photorhabdus australis subsp. thailandensis</name>
    <dbReference type="NCBI Taxonomy" id="2805096"/>
    <lineage>
        <taxon>Bacteria</taxon>
        <taxon>Pseudomonadati</taxon>
        <taxon>Pseudomonadota</taxon>
        <taxon>Gammaproteobacteria</taxon>
        <taxon>Enterobacterales</taxon>
        <taxon>Morganellaceae</taxon>
        <taxon>Photorhabdus</taxon>
    </lineage>
</organism>
<accession>A0A1C0TZP4</accession>
<sequence>MENRLNLLCQGNVIDQDICDGMLQVVIQLEQDWQIPVRNALGEMAITHMANALMRSRRGEHIGSLDNELLMEVRQSDAFSYLRVINASLLAHFDVQLHPCEEGYLLANLFSLWKAKDQSVIARQQR</sequence>
<dbReference type="STRING" id="286156.Ppb6_03700"/>
<reference evidence="2 3" key="1">
    <citation type="submission" date="2015-12" db="EMBL/GenBank/DDBJ databases">
        <title>Genome comparisons provide insights into the role of secondary metabolites in the pathogenic phase of the Photorhabdus life cycle.</title>
        <authorList>
            <person name="Tobias N.J."/>
            <person name="Mishra B."/>
            <person name="Gupta D.K."/>
            <person name="Thines M."/>
            <person name="Stinear T.P."/>
            <person name="Bode H.B."/>
        </authorList>
    </citation>
    <scope>NUCLEOTIDE SEQUENCE [LARGE SCALE GENOMIC DNA]</scope>
    <source>
        <strain evidence="2 3">PB68.1</strain>
    </source>
</reference>
<dbReference type="SUPFAM" id="SSF63520">
    <property type="entry name" value="PTS-regulatory domain, PRD"/>
    <property type="match status" value="1"/>
</dbReference>
<dbReference type="Gene3D" id="1.10.1790.10">
    <property type="entry name" value="PRD domain"/>
    <property type="match status" value="1"/>
</dbReference>
<gene>
    <name evidence="2" type="ORF">Ppb6_03700</name>
</gene>
<evidence type="ECO:0000313" key="3">
    <source>
        <dbReference type="Proteomes" id="UP000093476"/>
    </source>
</evidence>
<dbReference type="GO" id="GO:0006355">
    <property type="term" value="P:regulation of DNA-templated transcription"/>
    <property type="evidence" value="ECO:0007669"/>
    <property type="project" value="InterPro"/>
</dbReference>
<proteinExistence type="predicted"/>
<dbReference type="Proteomes" id="UP000093476">
    <property type="component" value="Unassembled WGS sequence"/>
</dbReference>
<dbReference type="InterPro" id="IPR011608">
    <property type="entry name" value="PRD"/>
</dbReference>
<name>A0A1C0TZP4_9GAMM</name>
<dbReference type="PROSITE" id="PS51372">
    <property type="entry name" value="PRD_2"/>
    <property type="match status" value="1"/>
</dbReference>
<keyword evidence="3" id="KW-1185">Reference proteome</keyword>
<dbReference type="EMBL" id="LOMY01000180">
    <property type="protein sequence ID" value="OCQ51139.1"/>
    <property type="molecule type" value="Genomic_DNA"/>
</dbReference>
<evidence type="ECO:0000313" key="2">
    <source>
        <dbReference type="EMBL" id="OCQ51139.1"/>
    </source>
</evidence>
<feature type="domain" description="PRD" evidence="1">
    <location>
        <begin position="13"/>
        <end position="119"/>
    </location>
</feature>
<dbReference type="AlphaFoldDB" id="A0A1C0TZP4"/>
<dbReference type="InterPro" id="IPR036634">
    <property type="entry name" value="PRD_sf"/>
</dbReference>
<dbReference type="PATRIC" id="fig|286156.4.peg.4265"/>